<dbReference type="OrthoDB" id="272799at2759"/>
<keyword evidence="1" id="KW-0812">Transmembrane</keyword>
<evidence type="ECO:0008006" key="4">
    <source>
        <dbReference type="Google" id="ProtNLM"/>
    </source>
</evidence>
<dbReference type="AlphaFoldDB" id="A0A088SCC6"/>
<dbReference type="KEGG" id="lpan:LPMP_262430"/>
<dbReference type="Proteomes" id="UP000063063">
    <property type="component" value="Chromosome 26"/>
</dbReference>
<evidence type="ECO:0000313" key="2">
    <source>
        <dbReference type="EMBL" id="AIN99356.1"/>
    </source>
</evidence>
<feature type="transmembrane region" description="Helical" evidence="1">
    <location>
        <begin position="222"/>
        <end position="240"/>
    </location>
</feature>
<sequence>MGLAWLCDFPPLSLLSPPLSSPSLPAPPRTTIDSIAFCCGCGCGTATVTLPPVSLPPKLPGGDGKHTGARVLCCSTQQPLYILPVFLWVCLLRNVLSPPLLRIMPLHRRAVLLLYATVRRTAAPVGSSSLSATSRAVDESSSPSPPLWRRTVCSTSVTVDGHAAAASAADAPASAALQSNSHHAPLQEPPRRTVHNKEGYNVIGCLRASGHDVVLGRVRVSFTAYILGASVGLLYLLYYLTTYTYVLTTNLSPHRNSLFFHFPCDMAVIENRLTHRRYTIEVVPEAEPPQRLGHGDHGEGGTAGLACPKPAIVERRLHINWLLYRVFLYLQKTESLVMVDTQAEMAPHRFIGGASSVGKASRASVGFLLEDQLFPDINDDRANTTPSQRRWWQWWSRRASASAALLPRPVSGSSDCATTPAAVAATPMAPTKILLKSSVRLRDATNGYQKGHRYTYEQFIHHAAQMKIQQRYYTYVLARGMAKYRGLRKVYAEELIRNGLLSGDGVTLTELVPNAQQFADEIFAEASAKFGDDVVVYEYTATLY</sequence>
<dbReference type="VEuPathDB" id="TriTrypDB:LPMP_262430"/>
<keyword evidence="1" id="KW-1133">Transmembrane helix</keyword>
<name>A0A088SCC6_LEIPA</name>
<reference evidence="2 3" key="1">
    <citation type="journal article" date="2015" name="Sci. Rep.">
        <title>The genome of Leishmania panamensis: insights into genomics of the L. (Viannia) subgenus.</title>
        <authorList>
            <person name="Llanes A."/>
            <person name="Restrepo C.M."/>
            <person name="Vecchio G.D."/>
            <person name="Anguizola F.J."/>
            <person name="Lleonart R."/>
        </authorList>
    </citation>
    <scope>NUCLEOTIDE SEQUENCE [LARGE SCALE GENOMIC DNA]</scope>
    <source>
        <strain evidence="2 3">MHOM/PA/94/PSC-1</strain>
    </source>
</reference>
<dbReference type="VEuPathDB" id="TriTrypDB:LPAL13_260029100"/>
<dbReference type="RefSeq" id="XP_010700063.1">
    <property type="nucleotide sequence ID" value="XM_010701761.1"/>
</dbReference>
<evidence type="ECO:0000256" key="1">
    <source>
        <dbReference type="SAM" id="Phobius"/>
    </source>
</evidence>
<keyword evidence="1" id="KW-0472">Membrane</keyword>
<protein>
    <recommendedName>
        <fullName evidence="4">Transmembrane protein</fullName>
    </recommendedName>
</protein>
<accession>A0A088SCC6</accession>
<dbReference type="EMBL" id="CP009395">
    <property type="protein sequence ID" value="AIN99356.1"/>
    <property type="molecule type" value="Genomic_DNA"/>
</dbReference>
<dbReference type="GeneID" id="22576146"/>
<proteinExistence type="predicted"/>
<organism evidence="2 3">
    <name type="scientific">Leishmania panamensis</name>
    <dbReference type="NCBI Taxonomy" id="5679"/>
    <lineage>
        <taxon>Eukaryota</taxon>
        <taxon>Discoba</taxon>
        <taxon>Euglenozoa</taxon>
        <taxon>Kinetoplastea</taxon>
        <taxon>Metakinetoplastina</taxon>
        <taxon>Trypanosomatida</taxon>
        <taxon>Trypanosomatidae</taxon>
        <taxon>Leishmaniinae</taxon>
        <taxon>Leishmania</taxon>
        <taxon>Leishmania guyanensis species complex</taxon>
    </lineage>
</organism>
<keyword evidence="3" id="KW-1185">Reference proteome</keyword>
<evidence type="ECO:0000313" key="3">
    <source>
        <dbReference type="Proteomes" id="UP000063063"/>
    </source>
</evidence>
<dbReference type="eggNOG" id="ENOG502SACY">
    <property type="taxonomic scope" value="Eukaryota"/>
</dbReference>
<gene>
    <name evidence="2" type="ORF">LPMP_262430</name>
</gene>